<keyword evidence="2" id="KW-1185">Reference proteome</keyword>
<dbReference type="EMBL" id="LOMY01000104">
    <property type="protein sequence ID" value="OCQ51855.1"/>
    <property type="molecule type" value="Genomic_DNA"/>
</dbReference>
<reference evidence="1 2" key="1">
    <citation type="submission" date="2015-12" db="EMBL/GenBank/DDBJ databases">
        <title>Genome comparisons provide insights into the role of secondary metabolites in the pathogenic phase of the Photorhabdus life cycle.</title>
        <authorList>
            <person name="Tobias N.J."/>
            <person name="Mishra B."/>
            <person name="Gupta D.K."/>
            <person name="Thines M."/>
            <person name="Stinear T.P."/>
            <person name="Bode H.B."/>
        </authorList>
    </citation>
    <scope>NUCLEOTIDE SEQUENCE [LARGE SCALE GENOMIC DNA]</scope>
    <source>
        <strain evidence="1 2">PB68.1</strain>
    </source>
</reference>
<sequence>MSHIDHVDIQFFNLMQEMRRYTKNSLNKSKVEPFVPSTPELQAYSNMLRKEYNSMNLAQQKAANDVIAELKDIAEPGTNSVAELSETEVTNNTIKYQNDIKSDPNHADENWINDMNKSRQKVKDGTNKIIDESFDEAIRLGLQHPAARSAINNFMDQASNFIINLCDKISKFILNAVNQFIEWLTKAWEAIKSFFEVAYSSISSFFKMIHNPQN</sequence>
<dbReference type="RefSeq" id="WP_065823804.1">
    <property type="nucleotide sequence ID" value="NZ_CAWMQZ010000104.1"/>
</dbReference>
<dbReference type="AlphaFoldDB" id="A0A1C0U1V2"/>
<evidence type="ECO:0000313" key="1">
    <source>
        <dbReference type="EMBL" id="OCQ51855.1"/>
    </source>
</evidence>
<accession>A0A1C0U1V2</accession>
<protein>
    <submittedName>
        <fullName evidence="1">Uncharacterized protein</fullName>
    </submittedName>
</protein>
<gene>
    <name evidence="1" type="ORF">Ppb6_02970</name>
</gene>
<name>A0A1C0U1V2_9GAMM</name>
<dbReference type="Proteomes" id="UP000093476">
    <property type="component" value="Unassembled WGS sequence"/>
</dbReference>
<evidence type="ECO:0000313" key="2">
    <source>
        <dbReference type="Proteomes" id="UP000093476"/>
    </source>
</evidence>
<comment type="caution">
    <text evidence="1">The sequence shown here is derived from an EMBL/GenBank/DDBJ whole genome shotgun (WGS) entry which is preliminary data.</text>
</comment>
<proteinExistence type="predicted"/>
<dbReference type="PATRIC" id="fig|286156.4.peg.3371"/>
<organism evidence="1 2">
    <name type="scientific">Photorhabdus australis subsp. thailandensis</name>
    <dbReference type="NCBI Taxonomy" id="2805096"/>
    <lineage>
        <taxon>Bacteria</taxon>
        <taxon>Pseudomonadati</taxon>
        <taxon>Pseudomonadota</taxon>
        <taxon>Gammaproteobacteria</taxon>
        <taxon>Enterobacterales</taxon>
        <taxon>Morganellaceae</taxon>
        <taxon>Photorhabdus</taxon>
    </lineage>
</organism>